<dbReference type="GO" id="GO:0008253">
    <property type="term" value="F:5'-nucleotidase activity"/>
    <property type="evidence" value="ECO:0007669"/>
    <property type="project" value="InterPro"/>
</dbReference>
<dbReference type="CDD" id="cd04305">
    <property type="entry name" value="HAD_Neu5Ac-Pase_like"/>
    <property type="match status" value="1"/>
</dbReference>
<dbReference type="InterPro" id="IPR011951">
    <property type="entry name" value="HAD-SF_hydro_IA_YjjG/PynA"/>
</dbReference>
<dbReference type="EMBL" id="CAFBLP010000008">
    <property type="protein sequence ID" value="CAB4864982.1"/>
    <property type="molecule type" value="Genomic_DNA"/>
</dbReference>
<dbReference type="InterPro" id="IPR052550">
    <property type="entry name" value="Pyrimidine_5'-ntase_YjjG"/>
</dbReference>
<dbReference type="Gene3D" id="1.10.150.240">
    <property type="entry name" value="Putative phosphatase, domain 2"/>
    <property type="match status" value="1"/>
</dbReference>
<accession>A0A6J7D1U5</accession>
<dbReference type="PANTHER" id="PTHR47478:SF1">
    <property type="entry name" value="PYRIMIDINE 5'-NUCLEOTIDASE YJJG"/>
    <property type="match status" value="1"/>
</dbReference>
<proteinExistence type="predicted"/>
<dbReference type="Gene3D" id="3.40.50.1000">
    <property type="entry name" value="HAD superfamily/HAD-like"/>
    <property type="match status" value="1"/>
</dbReference>
<evidence type="ECO:0000313" key="1">
    <source>
        <dbReference type="EMBL" id="CAB4864982.1"/>
    </source>
</evidence>
<dbReference type="SFLD" id="SFLDG01129">
    <property type="entry name" value="C1.5:_HAD__Beta-PGM__Phosphata"/>
    <property type="match status" value="1"/>
</dbReference>
<name>A0A6J7D1U5_9ZZZZ</name>
<reference evidence="1" key="1">
    <citation type="submission" date="2020-05" db="EMBL/GenBank/DDBJ databases">
        <authorList>
            <person name="Chiriac C."/>
            <person name="Salcher M."/>
            <person name="Ghai R."/>
            <person name="Kavagutti S V."/>
        </authorList>
    </citation>
    <scope>NUCLEOTIDE SEQUENCE</scope>
</reference>
<dbReference type="InterPro" id="IPR023198">
    <property type="entry name" value="PGP-like_dom2"/>
</dbReference>
<sequence length="254" mass="27100">MTWNGVRKQHTVGVKHARYTTLLLDLDHTLLDSDASEVLAFEHALGTNGVSDPSRYLPAYIQINRALWLAVERDEVTPDFVRTARFERLVATTGLHVDPLALAGAFVIGLGQNGELYPGVIAVLDALGGRIQMALVTNGLGDVQRARVARLGLAGYFDAVIISSEVGVSKPSTAIFDIAFDQLGAPARSSALMVGDSLTSDIRGGTNYGIATCWYNPHGHAAADTDRIDHEIDTIGGLIDVVIGTMDPPPLRSA</sequence>
<dbReference type="InterPro" id="IPR023214">
    <property type="entry name" value="HAD_sf"/>
</dbReference>
<dbReference type="PANTHER" id="PTHR47478">
    <property type="match status" value="1"/>
</dbReference>
<dbReference type="InterPro" id="IPR036412">
    <property type="entry name" value="HAD-like_sf"/>
</dbReference>
<gene>
    <name evidence="1" type="ORF">UFOPK3376_00488</name>
</gene>
<dbReference type="SFLD" id="SFLDS00003">
    <property type="entry name" value="Haloacid_Dehalogenase"/>
    <property type="match status" value="1"/>
</dbReference>
<dbReference type="Pfam" id="PF00702">
    <property type="entry name" value="Hydrolase"/>
    <property type="match status" value="1"/>
</dbReference>
<dbReference type="SUPFAM" id="SSF56784">
    <property type="entry name" value="HAD-like"/>
    <property type="match status" value="1"/>
</dbReference>
<dbReference type="NCBIfam" id="TIGR01549">
    <property type="entry name" value="HAD-SF-IA-v1"/>
    <property type="match status" value="1"/>
</dbReference>
<dbReference type="AlphaFoldDB" id="A0A6J7D1U5"/>
<dbReference type="NCBIfam" id="TIGR02254">
    <property type="entry name" value="YjjG_YfnB"/>
    <property type="match status" value="1"/>
</dbReference>
<organism evidence="1">
    <name type="scientific">freshwater metagenome</name>
    <dbReference type="NCBI Taxonomy" id="449393"/>
    <lineage>
        <taxon>unclassified sequences</taxon>
        <taxon>metagenomes</taxon>
        <taxon>ecological metagenomes</taxon>
    </lineage>
</organism>
<protein>
    <submittedName>
        <fullName evidence="1">Unannotated protein</fullName>
    </submittedName>
</protein>
<dbReference type="InterPro" id="IPR006439">
    <property type="entry name" value="HAD-SF_hydro_IA"/>
</dbReference>